<proteinExistence type="predicted"/>
<sequence>MQQSTLACKEIKHSSEPLAKQIDSFTIIPIFFGDESGIIVPPLPINRIQVPPLVVLNGGPLLHRSTDQRRAQRIFFSLGLVYPVGYLGPGERQDRTGHQDRPTLCTSLQRI</sequence>
<evidence type="ECO:0000313" key="1">
    <source>
        <dbReference type="EMBL" id="CAF2029414.1"/>
    </source>
</evidence>
<gene>
    <name evidence="1" type="ORF">WKI299_LOCUS6411</name>
</gene>
<organism evidence="1 2">
    <name type="scientific">Rotaria magnacalcarata</name>
    <dbReference type="NCBI Taxonomy" id="392030"/>
    <lineage>
        <taxon>Eukaryota</taxon>
        <taxon>Metazoa</taxon>
        <taxon>Spiralia</taxon>
        <taxon>Gnathifera</taxon>
        <taxon>Rotifera</taxon>
        <taxon>Eurotatoria</taxon>
        <taxon>Bdelloidea</taxon>
        <taxon>Philodinida</taxon>
        <taxon>Philodinidae</taxon>
        <taxon>Rotaria</taxon>
    </lineage>
</organism>
<evidence type="ECO:0000313" key="2">
    <source>
        <dbReference type="Proteomes" id="UP000663856"/>
    </source>
</evidence>
<dbReference type="EMBL" id="CAJNRF010001867">
    <property type="protein sequence ID" value="CAF2029414.1"/>
    <property type="molecule type" value="Genomic_DNA"/>
</dbReference>
<dbReference type="AlphaFoldDB" id="A0A816MXK9"/>
<accession>A0A816MXK9</accession>
<reference evidence="1" key="1">
    <citation type="submission" date="2021-02" db="EMBL/GenBank/DDBJ databases">
        <authorList>
            <person name="Nowell W R."/>
        </authorList>
    </citation>
    <scope>NUCLEOTIDE SEQUENCE</scope>
</reference>
<dbReference type="Proteomes" id="UP000663856">
    <property type="component" value="Unassembled WGS sequence"/>
</dbReference>
<protein>
    <submittedName>
        <fullName evidence="1">Uncharacterized protein</fullName>
    </submittedName>
</protein>
<comment type="caution">
    <text evidence="1">The sequence shown here is derived from an EMBL/GenBank/DDBJ whole genome shotgun (WGS) entry which is preliminary data.</text>
</comment>
<name>A0A816MXK9_9BILA</name>